<feature type="compositionally biased region" description="Low complexity" evidence="1">
    <location>
        <begin position="18"/>
        <end position="27"/>
    </location>
</feature>
<evidence type="ECO:0000313" key="3">
    <source>
        <dbReference type="Proteomes" id="UP000886523"/>
    </source>
</evidence>
<comment type="caution">
    <text evidence="2">The sequence shown here is derived from an EMBL/GenBank/DDBJ whole genome shotgun (WGS) entry which is preliminary data.</text>
</comment>
<feature type="compositionally biased region" description="Polar residues" evidence="1">
    <location>
        <begin position="278"/>
        <end position="299"/>
    </location>
</feature>
<evidence type="ECO:0000256" key="1">
    <source>
        <dbReference type="SAM" id="MobiDB-lite"/>
    </source>
</evidence>
<feature type="compositionally biased region" description="Low complexity" evidence="1">
    <location>
        <begin position="300"/>
        <end position="309"/>
    </location>
</feature>
<feature type="compositionally biased region" description="Low complexity" evidence="1">
    <location>
        <begin position="189"/>
        <end position="222"/>
    </location>
</feature>
<feature type="compositionally biased region" description="Acidic residues" evidence="1">
    <location>
        <begin position="65"/>
        <end position="78"/>
    </location>
</feature>
<dbReference type="Proteomes" id="UP000886523">
    <property type="component" value="Unassembled WGS sequence"/>
</dbReference>
<protein>
    <submittedName>
        <fullName evidence="2">Uncharacterized protein</fullName>
    </submittedName>
</protein>
<dbReference type="EMBL" id="MU129506">
    <property type="protein sequence ID" value="KAF9502950.1"/>
    <property type="molecule type" value="Genomic_DNA"/>
</dbReference>
<keyword evidence="3" id="KW-1185">Reference proteome</keyword>
<feature type="region of interest" description="Disordered" evidence="1">
    <location>
        <begin position="189"/>
        <end position="259"/>
    </location>
</feature>
<sequence>MSGFTFTSAVTLTFTHDSLLGSPVTSSPSPPPDAFGGDMCPPLWPRLFAEPPPTVEQMDAFWNGGEDDDEEEEEEEERLPDYVQPIRGEPYKDYLAWHEAGFNKLRQAKVTADERMAVAARDACDLMQQAKDGNTFALDEVKRRLHGAIGKKKQKLMEWRVPGRDNAARNEVKRRRHFAAYETAKAAEVASGSGLGLSSTTPKPHLMSPLLSPHLASHTSRPTPEPAPREPTPEPAPCKPTPEPAPREPTPKPHLASPHLASPLQSLRLVSPSVLDGQRTSPVNHIGQFQTKTYSHPSTRSYSPSHSGPGPCPHPRSRSRSHSHSRSILIIRVRIHLLTPPLVPTLVQASMRLAMFCMKTSIGHATVIPIPICLGLVLIGTMRILVRAIGHVRCGGMSDQCFQEGEVSHGNPSHVTGSGTMIASGPGGPISGSHRITAHPSVVSGPIAETTGAAHEPVKLGQWFAIDVGPLPDGFKEPEVWLDLYPQVIASRRLCRKTKINIQLLLKSQQKRDKLAHGAEVGVNTIDEPSAPSDRFTSRKDLEYERADRASYGNIFLSYDTFPPIIGPAVSKLDRLHQLQCVEFDTEWLIQKLASLPPTSIDLPLCHMELLMRAHKHRAFGAGFVVTMWPTEGPVHSVIRRICRMASAAFGNTLTTNPVADEMFGFSKDPSAWHIKLDLTRDCPQSPKFNDV</sequence>
<evidence type="ECO:0000313" key="2">
    <source>
        <dbReference type="EMBL" id="KAF9502950.1"/>
    </source>
</evidence>
<dbReference type="OrthoDB" id="3328225at2759"/>
<proteinExistence type="predicted"/>
<feature type="region of interest" description="Disordered" evidence="1">
    <location>
        <begin position="275"/>
        <end position="325"/>
    </location>
</feature>
<gene>
    <name evidence="2" type="ORF">BS47DRAFT_1369904</name>
</gene>
<accession>A0A9P6ACQ0</accession>
<feature type="compositionally biased region" description="Pro residues" evidence="1">
    <location>
        <begin position="233"/>
        <end position="244"/>
    </location>
</feature>
<organism evidence="2 3">
    <name type="scientific">Hydnum rufescens UP504</name>
    <dbReference type="NCBI Taxonomy" id="1448309"/>
    <lineage>
        <taxon>Eukaryota</taxon>
        <taxon>Fungi</taxon>
        <taxon>Dikarya</taxon>
        <taxon>Basidiomycota</taxon>
        <taxon>Agaricomycotina</taxon>
        <taxon>Agaricomycetes</taxon>
        <taxon>Cantharellales</taxon>
        <taxon>Hydnaceae</taxon>
        <taxon>Hydnum</taxon>
    </lineage>
</organism>
<dbReference type="AlphaFoldDB" id="A0A9P6ACQ0"/>
<feature type="region of interest" description="Disordered" evidence="1">
    <location>
        <begin position="18"/>
        <end position="79"/>
    </location>
</feature>
<name>A0A9P6ACQ0_9AGAM</name>
<feature type="compositionally biased region" description="Basic residues" evidence="1">
    <location>
        <begin position="315"/>
        <end position="325"/>
    </location>
</feature>
<reference evidence="2" key="1">
    <citation type="journal article" date="2020" name="Nat. Commun.">
        <title>Large-scale genome sequencing of mycorrhizal fungi provides insights into the early evolution of symbiotic traits.</title>
        <authorList>
            <person name="Miyauchi S."/>
            <person name="Kiss E."/>
            <person name="Kuo A."/>
            <person name="Drula E."/>
            <person name="Kohler A."/>
            <person name="Sanchez-Garcia M."/>
            <person name="Morin E."/>
            <person name="Andreopoulos B."/>
            <person name="Barry K.W."/>
            <person name="Bonito G."/>
            <person name="Buee M."/>
            <person name="Carver A."/>
            <person name="Chen C."/>
            <person name="Cichocki N."/>
            <person name="Clum A."/>
            <person name="Culley D."/>
            <person name="Crous P.W."/>
            <person name="Fauchery L."/>
            <person name="Girlanda M."/>
            <person name="Hayes R.D."/>
            <person name="Keri Z."/>
            <person name="LaButti K."/>
            <person name="Lipzen A."/>
            <person name="Lombard V."/>
            <person name="Magnuson J."/>
            <person name="Maillard F."/>
            <person name="Murat C."/>
            <person name="Nolan M."/>
            <person name="Ohm R.A."/>
            <person name="Pangilinan J."/>
            <person name="Pereira M.F."/>
            <person name="Perotto S."/>
            <person name="Peter M."/>
            <person name="Pfister S."/>
            <person name="Riley R."/>
            <person name="Sitrit Y."/>
            <person name="Stielow J.B."/>
            <person name="Szollosi G."/>
            <person name="Zifcakova L."/>
            <person name="Stursova M."/>
            <person name="Spatafora J.W."/>
            <person name="Tedersoo L."/>
            <person name="Vaario L.M."/>
            <person name="Yamada A."/>
            <person name="Yan M."/>
            <person name="Wang P."/>
            <person name="Xu J."/>
            <person name="Bruns T."/>
            <person name="Baldrian P."/>
            <person name="Vilgalys R."/>
            <person name="Dunand C."/>
            <person name="Henrissat B."/>
            <person name="Grigoriev I.V."/>
            <person name="Hibbett D."/>
            <person name="Nagy L.G."/>
            <person name="Martin F.M."/>
        </authorList>
    </citation>
    <scope>NUCLEOTIDE SEQUENCE</scope>
    <source>
        <strain evidence="2">UP504</strain>
    </source>
</reference>